<dbReference type="InterPro" id="IPR025326">
    <property type="entry name" value="DUF4232"/>
</dbReference>
<evidence type="ECO:0000313" key="5">
    <source>
        <dbReference type="Proteomes" id="UP001431313"/>
    </source>
</evidence>
<name>A0ABT2CN71_9ACTN</name>
<keyword evidence="2" id="KW-0732">Signal</keyword>
<feature type="compositionally biased region" description="Low complexity" evidence="1">
    <location>
        <begin position="92"/>
        <end position="101"/>
    </location>
</feature>
<reference evidence="4" key="1">
    <citation type="submission" date="2022-08" db="EMBL/GenBank/DDBJ databases">
        <authorList>
            <person name="Somphong A."/>
            <person name="Phongsopitanun W."/>
        </authorList>
    </citation>
    <scope>NUCLEOTIDE SEQUENCE</scope>
    <source>
        <strain evidence="4">LP05-1</strain>
    </source>
</reference>
<keyword evidence="5" id="KW-1185">Reference proteome</keyword>
<organism evidence="4 5">
    <name type="scientific">Streptomyces pyxinae</name>
    <dbReference type="NCBI Taxonomy" id="2970734"/>
    <lineage>
        <taxon>Bacteria</taxon>
        <taxon>Bacillati</taxon>
        <taxon>Actinomycetota</taxon>
        <taxon>Actinomycetes</taxon>
        <taxon>Kitasatosporales</taxon>
        <taxon>Streptomycetaceae</taxon>
        <taxon>Streptomyces</taxon>
    </lineage>
</organism>
<feature type="compositionally biased region" description="Gly residues" evidence="1">
    <location>
        <begin position="79"/>
        <end position="91"/>
    </location>
</feature>
<evidence type="ECO:0000259" key="3">
    <source>
        <dbReference type="Pfam" id="PF14016"/>
    </source>
</evidence>
<evidence type="ECO:0000256" key="2">
    <source>
        <dbReference type="SAM" id="SignalP"/>
    </source>
</evidence>
<protein>
    <submittedName>
        <fullName evidence="4">DUF4232 domain-containing protein</fullName>
    </submittedName>
</protein>
<feature type="compositionally biased region" description="Low complexity" evidence="1">
    <location>
        <begin position="68"/>
        <end position="78"/>
    </location>
</feature>
<feature type="chain" id="PRO_5047411266" evidence="2">
    <location>
        <begin position="27"/>
        <end position="248"/>
    </location>
</feature>
<gene>
    <name evidence="4" type="ORF">NX801_25230</name>
</gene>
<proteinExistence type="predicted"/>
<dbReference type="Pfam" id="PF14016">
    <property type="entry name" value="DUF4232"/>
    <property type="match status" value="1"/>
</dbReference>
<feature type="compositionally biased region" description="Polar residues" evidence="1">
    <location>
        <begin position="50"/>
        <end position="67"/>
    </location>
</feature>
<feature type="region of interest" description="Disordered" evidence="1">
    <location>
        <begin position="27"/>
        <end position="115"/>
    </location>
</feature>
<feature type="domain" description="DUF4232" evidence="3">
    <location>
        <begin position="113"/>
        <end position="239"/>
    </location>
</feature>
<feature type="signal peptide" evidence="2">
    <location>
        <begin position="1"/>
        <end position="26"/>
    </location>
</feature>
<accession>A0ABT2CN71</accession>
<dbReference type="PROSITE" id="PS51257">
    <property type="entry name" value="PROKAR_LIPOPROTEIN"/>
    <property type="match status" value="1"/>
</dbReference>
<evidence type="ECO:0000313" key="4">
    <source>
        <dbReference type="EMBL" id="MCS0638892.1"/>
    </source>
</evidence>
<sequence length="248" mass="24201">MPSFRTRATVATTTALLAALALTACQNDDQGTDPGAPAASAGEQNGGTTTGAANAPSAPSATGDSTDGNGARNSSTGGSSTGSGSGSGSGSGAVSSSGTNAPKGSEDSSAGACSGANSKVTVTTASRPINHLLLTVTNTGSTACDAYSAPLLGFDGDQSVTRIIEDSKPQSVRTLAPGESAYAGITLTGEPGGDTHGGIVKKLRVNFAGRDGGSTGSPVTLTLPKDTFKDDNAAVTYWQSSVSDALEY</sequence>
<dbReference type="Proteomes" id="UP001431313">
    <property type="component" value="Unassembled WGS sequence"/>
</dbReference>
<evidence type="ECO:0000256" key="1">
    <source>
        <dbReference type="SAM" id="MobiDB-lite"/>
    </source>
</evidence>
<dbReference type="EMBL" id="JANUGQ010000027">
    <property type="protein sequence ID" value="MCS0638892.1"/>
    <property type="molecule type" value="Genomic_DNA"/>
</dbReference>
<dbReference type="RefSeq" id="WP_258790195.1">
    <property type="nucleotide sequence ID" value="NZ_JANUGQ010000027.1"/>
</dbReference>
<comment type="caution">
    <text evidence="4">The sequence shown here is derived from an EMBL/GenBank/DDBJ whole genome shotgun (WGS) entry which is preliminary data.</text>
</comment>